<gene>
    <name evidence="1" type="ORF">QNI14_00580</name>
</gene>
<dbReference type="Gene3D" id="2.160.10.10">
    <property type="entry name" value="Hexapeptide repeat proteins"/>
    <property type="match status" value="1"/>
</dbReference>
<keyword evidence="2" id="KW-1185">Reference proteome</keyword>
<accession>A0ABT6Z9V2</accession>
<dbReference type="InterPro" id="IPR011004">
    <property type="entry name" value="Trimer_LpxA-like_sf"/>
</dbReference>
<dbReference type="PANTHER" id="PTHR42811">
    <property type="entry name" value="SERINE ACETYLTRANSFERASE"/>
    <property type="match status" value="1"/>
</dbReference>
<reference evidence="1 2" key="1">
    <citation type="submission" date="2023-05" db="EMBL/GenBank/DDBJ databases">
        <title>Microbacterium dauci sp.nov., Isolated from Carrot Rhizosphere Soil.</title>
        <authorList>
            <person name="Xiao Z."/>
            <person name="Zheng J."/>
        </authorList>
    </citation>
    <scope>NUCLEOTIDE SEQUENCE [LARGE SCALE GENOMIC DNA]</scope>
    <source>
        <strain evidence="1 2">LX3-4</strain>
    </source>
</reference>
<dbReference type="Proteomes" id="UP001321481">
    <property type="component" value="Unassembled WGS sequence"/>
</dbReference>
<proteinExistence type="predicted"/>
<comment type="caution">
    <text evidence="1">The sequence shown here is derived from an EMBL/GenBank/DDBJ whole genome shotgun (WGS) entry which is preliminary data.</text>
</comment>
<protein>
    <submittedName>
        <fullName evidence="1">Serine O-acetyltransferase</fullName>
    </submittedName>
</protein>
<dbReference type="SUPFAM" id="SSF51161">
    <property type="entry name" value="Trimeric LpxA-like enzymes"/>
    <property type="match status" value="1"/>
</dbReference>
<dbReference type="InterPro" id="IPR001451">
    <property type="entry name" value="Hexapep"/>
</dbReference>
<dbReference type="Pfam" id="PF00132">
    <property type="entry name" value="Hexapep"/>
    <property type="match status" value="1"/>
</dbReference>
<dbReference type="RefSeq" id="WP_283714245.1">
    <property type="nucleotide sequence ID" value="NZ_JASJND010000001.1"/>
</dbReference>
<evidence type="ECO:0000313" key="1">
    <source>
        <dbReference type="EMBL" id="MDJ1112940.1"/>
    </source>
</evidence>
<evidence type="ECO:0000313" key="2">
    <source>
        <dbReference type="Proteomes" id="UP001321481"/>
    </source>
</evidence>
<sequence>MTMKRGLQEFVGVLIGAPGPSVRRRLRRMAKLQGRSPLVARLVSERMARRFGVYINPKAILAPTVRMPHPVGIVIGEGVRIGERVSIYQNVTLGGARVGDWQAGNYPEVGDDATIFAGAVIVGAVKIGRHAVVAANAVVTKDVPDHATVAGVPARVVRIAEPGDTAASA</sequence>
<dbReference type="EMBL" id="JASJND010000001">
    <property type="protein sequence ID" value="MDJ1112940.1"/>
    <property type="molecule type" value="Genomic_DNA"/>
</dbReference>
<organism evidence="1 2">
    <name type="scientific">Microbacterium dauci</name>
    <dbReference type="NCBI Taxonomy" id="3048008"/>
    <lineage>
        <taxon>Bacteria</taxon>
        <taxon>Bacillati</taxon>
        <taxon>Actinomycetota</taxon>
        <taxon>Actinomycetes</taxon>
        <taxon>Micrococcales</taxon>
        <taxon>Microbacteriaceae</taxon>
        <taxon>Microbacterium</taxon>
    </lineage>
</organism>
<name>A0ABT6Z9V2_9MICO</name>